<name>A0AB34I0U1_ESCRO</name>
<evidence type="ECO:0000256" key="5">
    <source>
        <dbReference type="SAM" id="MobiDB-lite"/>
    </source>
</evidence>
<feature type="region of interest" description="Disordered" evidence="5">
    <location>
        <begin position="1"/>
        <end position="100"/>
    </location>
</feature>
<dbReference type="SMART" id="SM01391">
    <property type="entry name" value="Filament"/>
    <property type="match status" value="2"/>
</dbReference>
<dbReference type="Proteomes" id="UP001159641">
    <property type="component" value="Unassembled WGS sequence"/>
</dbReference>
<dbReference type="InterPro" id="IPR032444">
    <property type="entry name" value="Keratin_2_head"/>
</dbReference>
<dbReference type="InterPro" id="IPR039008">
    <property type="entry name" value="IF_rod_dom"/>
</dbReference>
<dbReference type="GO" id="GO:0045109">
    <property type="term" value="P:intermediate filament organization"/>
    <property type="evidence" value="ECO:0007669"/>
    <property type="project" value="TreeGrafter"/>
</dbReference>
<dbReference type="GO" id="GO:0030280">
    <property type="term" value="F:structural constituent of skin epidermis"/>
    <property type="evidence" value="ECO:0007669"/>
    <property type="project" value="TreeGrafter"/>
</dbReference>
<evidence type="ECO:0000256" key="4">
    <source>
        <dbReference type="SAM" id="Coils"/>
    </source>
</evidence>
<dbReference type="FunFam" id="1.20.5.1160:FF:000001">
    <property type="entry name" value="Keratin type II"/>
    <property type="match status" value="1"/>
</dbReference>
<comment type="caution">
    <text evidence="7">The sequence shown here is derived from an EMBL/GenBank/DDBJ whole genome shotgun (WGS) entry which is preliminary data.</text>
</comment>
<keyword evidence="2" id="KW-0403">Intermediate filament</keyword>
<dbReference type="InterPro" id="IPR003054">
    <property type="entry name" value="Keratin_II"/>
</dbReference>
<protein>
    <recommendedName>
        <fullName evidence="6">IF rod domain-containing protein</fullName>
    </recommendedName>
</protein>
<dbReference type="Pfam" id="PF16208">
    <property type="entry name" value="Keratin_2_head"/>
    <property type="match status" value="1"/>
</dbReference>
<keyword evidence="8" id="KW-1185">Reference proteome</keyword>
<evidence type="ECO:0000259" key="6">
    <source>
        <dbReference type="PROSITE" id="PS51842"/>
    </source>
</evidence>
<gene>
    <name evidence="7" type="ORF">J1605_001694</name>
</gene>
<dbReference type="PRINTS" id="PR01276">
    <property type="entry name" value="TYPE2KERATIN"/>
</dbReference>
<dbReference type="PANTHER" id="PTHR45616">
    <property type="entry name" value="GATA-TYPE DOMAIN-CONTAINING PROTEIN"/>
    <property type="match status" value="1"/>
</dbReference>
<sequence length="665" mass="74269">MPSEGLPEHAPPLPEAHKSPGGQGAPAALSPPCPSTRTHIRSSPCQPLPATTSRQPAITFQTGSRRGFSTASATTPATGRSRFSSVSVGHSPGGGGSGGLGRISGSGASCGSLSLYNLEGDQAGLHQWLQQQLPNIQEVTINQRLLTPLNLQIDPNIQRVRKEEREQIKTLNDKVVSFIDKASRGLHLVHANLWEFPLILFGSHAGWFSQHREKSVRFLEQQNKVLETKWSLLQEHKATRANLEPMFEAYINNLRQQLDSLGGEGSRREMELKSMQDVVEDFKSKNEEEINRRTAAENESVVLRKSVDATYMNKVELEAKVEALMDQINFLRAFYATGPVSLLLSPSVSCRSFQQGSRCGSRSFSSCSAIPPAPRMVTHYAVSKGPCRPVGRGGLRALGCLGSRILCNVGFGRPRVTSSESLLVPLELEIDPTVQRVKRGEKEQVKCLNNRFACFINKVWFLEQKNKLLETKWKFMQQQRCCQSNIKPIFETYICALQKQLTGDQARLEYEKELSLQPSTENEFVALKKDMDTAFLIKADLETNVEVLVQEIDFLKSLCEESSPVLTRGPHPREISLLQSQISETSIIVKMDKSRELEADDIVAQIEAQYDEIASRSKAQAEAWYEELRLTAGTHCDNLRNCKNEILEINKLIQWLQQDTENIKA</sequence>
<evidence type="ECO:0000313" key="8">
    <source>
        <dbReference type="Proteomes" id="UP001159641"/>
    </source>
</evidence>
<feature type="compositionally biased region" description="Polar residues" evidence="5">
    <location>
        <begin position="35"/>
        <end position="83"/>
    </location>
</feature>
<dbReference type="AlphaFoldDB" id="A0AB34I0U1"/>
<feature type="compositionally biased region" description="Gly residues" evidence="5">
    <location>
        <begin position="91"/>
        <end position="100"/>
    </location>
</feature>
<feature type="domain" description="IF rod" evidence="6">
    <location>
        <begin position="216"/>
        <end position="332"/>
    </location>
</feature>
<dbReference type="GO" id="GO:0045095">
    <property type="term" value="C:keratin filament"/>
    <property type="evidence" value="ECO:0007669"/>
    <property type="project" value="InterPro"/>
</dbReference>
<evidence type="ECO:0000313" key="7">
    <source>
        <dbReference type="EMBL" id="KAJ8797958.1"/>
    </source>
</evidence>
<keyword evidence="3 4" id="KW-0175">Coiled coil</keyword>
<feature type="domain" description="IF rod" evidence="6">
    <location>
        <begin position="441"/>
        <end position="665"/>
    </location>
</feature>
<keyword evidence="1" id="KW-0416">Keratin</keyword>
<evidence type="ECO:0000256" key="2">
    <source>
        <dbReference type="ARBA" id="ARBA00022754"/>
    </source>
</evidence>
<dbReference type="EMBL" id="JAIQCJ010000117">
    <property type="protein sequence ID" value="KAJ8797958.1"/>
    <property type="molecule type" value="Genomic_DNA"/>
</dbReference>
<proteinExistence type="predicted"/>
<dbReference type="Gene3D" id="1.20.5.1160">
    <property type="entry name" value="Vasodilator-stimulated phosphoprotein"/>
    <property type="match status" value="2"/>
</dbReference>
<feature type="coiled-coil region" evidence="4">
    <location>
        <begin position="272"/>
        <end position="299"/>
    </location>
</feature>
<dbReference type="GO" id="GO:0031424">
    <property type="term" value="P:keratinization"/>
    <property type="evidence" value="ECO:0007669"/>
    <property type="project" value="TreeGrafter"/>
</dbReference>
<dbReference type="GO" id="GO:0005615">
    <property type="term" value="C:extracellular space"/>
    <property type="evidence" value="ECO:0007669"/>
    <property type="project" value="TreeGrafter"/>
</dbReference>
<accession>A0AB34I0U1</accession>
<dbReference type="Pfam" id="PF00038">
    <property type="entry name" value="Filament"/>
    <property type="match status" value="2"/>
</dbReference>
<evidence type="ECO:0000256" key="1">
    <source>
        <dbReference type="ARBA" id="ARBA00022744"/>
    </source>
</evidence>
<dbReference type="PROSITE" id="PS51842">
    <property type="entry name" value="IF_ROD_2"/>
    <property type="match status" value="2"/>
</dbReference>
<dbReference type="Gene3D" id="1.20.5.500">
    <property type="entry name" value="Single helix bin"/>
    <property type="match status" value="1"/>
</dbReference>
<organism evidence="7 8">
    <name type="scientific">Eschrichtius robustus</name>
    <name type="common">California gray whale</name>
    <name type="synonym">Eschrichtius gibbosus</name>
    <dbReference type="NCBI Taxonomy" id="9764"/>
    <lineage>
        <taxon>Eukaryota</taxon>
        <taxon>Metazoa</taxon>
        <taxon>Chordata</taxon>
        <taxon>Craniata</taxon>
        <taxon>Vertebrata</taxon>
        <taxon>Euteleostomi</taxon>
        <taxon>Mammalia</taxon>
        <taxon>Eutheria</taxon>
        <taxon>Laurasiatheria</taxon>
        <taxon>Artiodactyla</taxon>
        <taxon>Whippomorpha</taxon>
        <taxon>Cetacea</taxon>
        <taxon>Mysticeti</taxon>
        <taxon>Eschrichtiidae</taxon>
        <taxon>Eschrichtius</taxon>
    </lineage>
</organism>
<evidence type="ECO:0000256" key="3">
    <source>
        <dbReference type="ARBA" id="ARBA00023054"/>
    </source>
</evidence>
<dbReference type="PANTHER" id="PTHR45616:SF12">
    <property type="entry name" value="KERATIN, TYPE II CUTICULAR HB2"/>
    <property type="match status" value="1"/>
</dbReference>
<dbReference type="SUPFAM" id="SSF64593">
    <property type="entry name" value="Intermediate filament protein, coiled coil region"/>
    <property type="match status" value="2"/>
</dbReference>
<reference evidence="7 8" key="1">
    <citation type="submission" date="2022-11" db="EMBL/GenBank/DDBJ databases">
        <title>Whole genome sequence of Eschrichtius robustus ER-17-0199.</title>
        <authorList>
            <person name="Bruniche-Olsen A."/>
            <person name="Black A.N."/>
            <person name="Fields C.J."/>
            <person name="Walden K."/>
            <person name="Dewoody J.A."/>
        </authorList>
    </citation>
    <scope>NUCLEOTIDE SEQUENCE [LARGE SCALE GENOMIC DNA]</scope>
    <source>
        <strain evidence="7">ER-17-0199</strain>
        <tissue evidence="7">Blubber</tissue>
    </source>
</reference>